<evidence type="ECO:0000256" key="4">
    <source>
        <dbReference type="ARBA" id="ARBA00022729"/>
    </source>
</evidence>
<reference evidence="9 10" key="1">
    <citation type="submission" date="2021-01" db="EMBL/GenBank/DDBJ databases">
        <title>Genomic Encyclopedia of Type Strains, Phase IV (KMG-IV): sequencing the most valuable type-strain genomes for metagenomic binning, comparative biology and taxonomic classification.</title>
        <authorList>
            <person name="Goeker M."/>
        </authorList>
    </citation>
    <scope>NUCLEOTIDE SEQUENCE [LARGE SCALE GENOMIC DNA]</scope>
    <source>
        <strain evidence="9 10">DSM 27382</strain>
    </source>
</reference>
<dbReference type="PIRSF" id="PIRSF002741">
    <property type="entry name" value="MppA"/>
    <property type="match status" value="1"/>
</dbReference>
<evidence type="ECO:0000313" key="9">
    <source>
        <dbReference type="EMBL" id="MBM7642089.1"/>
    </source>
</evidence>
<evidence type="ECO:0000256" key="3">
    <source>
        <dbReference type="ARBA" id="ARBA00022448"/>
    </source>
</evidence>
<organism evidence="9 10">
    <name type="scientific">Streptococcus loxodontisalivarius</name>
    <dbReference type="NCBI Taxonomy" id="1349415"/>
    <lineage>
        <taxon>Bacteria</taxon>
        <taxon>Bacillati</taxon>
        <taxon>Bacillota</taxon>
        <taxon>Bacilli</taxon>
        <taxon>Lactobacillales</taxon>
        <taxon>Streptococcaceae</taxon>
        <taxon>Streptococcus</taxon>
    </lineage>
</organism>
<dbReference type="InterPro" id="IPR030678">
    <property type="entry name" value="Peptide/Ni-bd"/>
</dbReference>
<evidence type="ECO:0000259" key="8">
    <source>
        <dbReference type="Pfam" id="PF00496"/>
    </source>
</evidence>
<keyword evidence="4 7" id="KW-0732">Signal</keyword>
<dbReference type="Gene3D" id="3.40.190.10">
    <property type="entry name" value="Periplasmic binding protein-like II"/>
    <property type="match status" value="1"/>
</dbReference>
<gene>
    <name evidence="9" type="ORF">JOC28_000381</name>
</gene>
<dbReference type="EMBL" id="JAFBEH010000004">
    <property type="protein sequence ID" value="MBM7642089.1"/>
    <property type="molecule type" value="Genomic_DNA"/>
</dbReference>
<proteinExistence type="inferred from homology"/>
<dbReference type="PROSITE" id="PS51257">
    <property type="entry name" value="PROKAR_LIPOPROTEIN"/>
    <property type="match status" value="1"/>
</dbReference>
<evidence type="ECO:0000256" key="1">
    <source>
        <dbReference type="ARBA" id="ARBA00004193"/>
    </source>
</evidence>
<keyword evidence="5" id="KW-0571">Peptide transport</keyword>
<protein>
    <submittedName>
        <fullName evidence="9">Oligopeptide transport system substrate-binding protein</fullName>
    </submittedName>
</protein>
<comment type="similarity">
    <text evidence="2">Belongs to the bacterial solute-binding protein 5 family.</text>
</comment>
<sequence>MLVKKKSQLVMLLALSSGFLVACSSNSSSSTDTSTYQYVYSTDPDSLDYIKSYRATTTDYTTQAVDGLLENDKYGNLISSLAKDWTVSKDGLTYTYTLRKGAKWYTSDGEEYAEVKAQDFVAGVKHAADSGADALYLIQSSIKGLDDYVNGKTTDFSTIGVKAVDDYTVQYTLNQPESYWNSKVTNQVLFPVNEEFLNSKGDKFGTTDPSSILYNGPYILKNLTSKSEIKFEKNENYWDADNVHITTVKYVYNDGSESDSLFTNFDDGVYTAVGLNPNNSTYSAAVKKYKDNILYGAQDSTTYSLNFNLNREATNFTKKTSDTQKSDTKKAILNKDFRQAIGFALDRTAYNAQRVGEDAATKSLRNTFVPPAFVQIGEEDFGSAVETELAALGSEWTDINLDDAQDGLYNKEKAQAEFAKAKSALQAQGVSFPIHLDFSVNKSFAVGVNQASSIKQSIEASLGTDNVVVDINQLSESDYNNTTYYAQTASQMDWDLSIAGWSADYDDPSTYLDVYNPSNGSYVHQIGLTAGDTSIASQASLDSFETYLEAADAETSDVSKRYQEFAKAQAALTDSAVLIPLYSLGGSPVITKITPYSGAYAWTGTKGSVTYKYKEIQSEAVTASDFAKARKQWLKEKAESNAEYEKNLADHIAD</sequence>
<comment type="subcellular location">
    <subcellularLocation>
        <location evidence="1">Cell membrane</location>
        <topology evidence="1">Lipid-anchor</topology>
    </subcellularLocation>
</comment>
<accession>A0ABS2PPX7</accession>
<feature type="domain" description="Solute-binding protein family 5" evidence="8">
    <location>
        <begin position="78"/>
        <end position="520"/>
    </location>
</feature>
<dbReference type="Gene3D" id="3.90.76.10">
    <property type="entry name" value="Dipeptide-binding Protein, Domain 1"/>
    <property type="match status" value="1"/>
</dbReference>
<comment type="caution">
    <text evidence="9">The sequence shown here is derived from an EMBL/GenBank/DDBJ whole genome shotgun (WGS) entry which is preliminary data.</text>
</comment>
<evidence type="ECO:0000256" key="2">
    <source>
        <dbReference type="ARBA" id="ARBA00005695"/>
    </source>
</evidence>
<dbReference type="InterPro" id="IPR023765">
    <property type="entry name" value="SBP_5_CS"/>
</dbReference>
<dbReference type="CDD" id="cd08504">
    <property type="entry name" value="PBP2_OppA"/>
    <property type="match status" value="1"/>
</dbReference>
<evidence type="ECO:0000313" key="10">
    <source>
        <dbReference type="Proteomes" id="UP000697472"/>
    </source>
</evidence>
<dbReference type="PANTHER" id="PTHR30290:SF10">
    <property type="entry name" value="PERIPLASMIC OLIGOPEPTIDE-BINDING PROTEIN-RELATED"/>
    <property type="match status" value="1"/>
</dbReference>
<name>A0ABS2PPX7_9STRE</name>
<dbReference type="SUPFAM" id="SSF53850">
    <property type="entry name" value="Periplasmic binding protein-like II"/>
    <property type="match status" value="1"/>
</dbReference>
<dbReference type="Pfam" id="PF00496">
    <property type="entry name" value="SBP_bac_5"/>
    <property type="match status" value="1"/>
</dbReference>
<evidence type="ECO:0000256" key="7">
    <source>
        <dbReference type="SAM" id="SignalP"/>
    </source>
</evidence>
<keyword evidence="3" id="KW-0813">Transport</keyword>
<feature type="chain" id="PRO_5045719389" evidence="7">
    <location>
        <begin position="23"/>
        <end position="654"/>
    </location>
</feature>
<dbReference type="InterPro" id="IPR039424">
    <property type="entry name" value="SBP_5"/>
</dbReference>
<evidence type="ECO:0000256" key="5">
    <source>
        <dbReference type="ARBA" id="ARBA00022856"/>
    </source>
</evidence>
<keyword evidence="10" id="KW-1185">Reference proteome</keyword>
<dbReference type="RefSeq" id="WP_205008946.1">
    <property type="nucleotide sequence ID" value="NZ_JAFBEH010000004.1"/>
</dbReference>
<dbReference type="InterPro" id="IPR000914">
    <property type="entry name" value="SBP_5_dom"/>
</dbReference>
<keyword evidence="6" id="KW-0653">Protein transport</keyword>
<dbReference type="PROSITE" id="PS01040">
    <property type="entry name" value="SBP_BACTERIAL_5"/>
    <property type="match status" value="1"/>
</dbReference>
<evidence type="ECO:0000256" key="6">
    <source>
        <dbReference type="ARBA" id="ARBA00022927"/>
    </source>
</evidence>
<dbReference type="Proteomes" id="UP000697472">
    <property type="component" value="Unassembled WGS sequence"/>
</dbReference>
<dbReference type="Gene3D" id="3.10.105.10">
    <property type="entry name" value="Dipeptide-binding Protein, Domain 3"/>
    <property type="match status" value="1"/>
</dbReference>
<dbReference type="PANTHER" id="PTHR30290">
    <property type="entry name" value="PERIPLASMIC BINDING COMPONENT OF ABC TRANSPORTER"/>
    <property type="match status" value="1"/>
</dbReference>
<feature type="signal peptide" evidence="7">
    <location>
        <begin position="1"/>
        <end position="22"/>
    </location>
</feature>